<protein>
    <submittedName>
        <fullName evidence="1">Uncharacterized protein</fullName>
    </submittedName>
</protein>
<comment type="caution">
    <text evidence="1">The sequence shown here is derived from an EMBL/GenBank/DDBJ whole genome shotgun (WGS) entry which is preliminary data.</text>
</comment>
<sequence>MDLRTEAKECKESPLARYPSRFQLPKNRHLNPRIRRRVLGVLKMEDDEPLNTAEDNNKEAVEAEVAPALISVHPAQHSVAVAVGCELRVFDLR</sequence>
<evidence type="ECO:0000313" key="1">
    <source>
        <dbReference type="EMBL" id="KAK9056469.1"/>
    </source>
</evidence>
<dbReference type="Proteomes" id="UP001408789">
    <property type="component" value="Unassembled WGS sequence"/>
</dbReference>
<keyword evidence="2" id="KW-1185">Reference proteome</keyword>
<evidence type="ECO:0000313" key="2">
    <source>
        <dbReference type="Proteomes" id="UP001408789"/>
    </source>
</evidence>
<dbReference type="AlphaFoldDB" id="A0AAP0CNH5"/>
<gene>
    <name evidence="1" type="ORF">SSX86_023830</name>
</gene>
<reference evidence="1 2" key="1">
    <citation type="submission" date="2024-04" db="EMBL/GenBank/DDBJ databases">
        <title>The reference genome of an endangered Asteraceae, Deinandra increscens subsp. villosa, native to the Central Coast of California.</title>
        <authorList>
            <person name="Guilliams M."/>
            <person name="Hasenstab-Lehman K."/>
            <person name="Meyer R."/>
            <person name="Mcevoy S."/>
        </authorList>
    </citation>
    <scope>NUCLEOTIDE SEQUENCE [LARGE SCALE GENOMIC DNA]</scope>
    <source>
        <tissue evidence="1">Leaf</tissue>
    </source>
</reference>
<proteinExistence type="predicted"/>
<accession>A0AAP0CNH5</accession>
<name>A0AAP0CNH5_9ASTR</name>
<dbReference type="EMBL" id="JBCNJP010000024">
    <property type="protein sequence ID" value="KAK9056469.1"/>
    <property type="molecule type" value="Genomic_DNA"/>
</dbReference>
<organism evidence="1 2">
    <name type="scientific">Deinandra increscens subsp. villosa</name>
    <dbReference type="NCBI Taxonomy" id="3103831"/>
    <lineage>
        <taxon>Eukaryota</taxon>
        <taxon>Viridiplantae</taxon>
        <taxon>Streptophyta</taxon>
        <taxon>Embryophyta</taxon>
        <taxon>Tracheophyta</taxon>
        <taxon>Spermatophyta</taxon>
        <taxon>Magnoliopsida</taxon>
        <taxon>eudicotyledons</taxon>
        <taxon>Gunneridae</taxon>
        <taxon>Pentapetalae</taxon>
        <taxon>asterids</taxon>
        <taxon>campanulids</taxon>
        <taxon>Asterales</taxon>
        <taxon>Asteraceae</taxon>
        <taxon>Asteroideae</taxon>
        <taxon>Heliantheae alliance</taxon>
        <taxon>Madieae</taxon>
        <taxon>Madiinae</taxon>
        <taxon>Deinandra</taxon>
    </lineage>
</organism>